<protein>
    <submittedName>
        <fullName evidence="1">Uncharacterized protein</fullName>
    </submittedName>
</protein>
<dbReference type="Proteomes" id="UP000442109">
    <property type="component" value="Unassembled WGS sequence"/>
</dbReference>
<dbReference type="EMBL" id="WFKQ01000005">
    <property type="protein sequence ID" value="MUG32636.1"/>
    <property type="molecule type" value="Genomic_DNA"/>
</dbReference>
<proteinExistence type="predicted"/>
<name>A0A844M114_9GAMM</name>
<sequence length="236" mass="27288">MFSLFVKRPPTQLVPALPLLDESLYPLLWQDKSFKSAQALIAVLLQNSDLTDASSAQSITQAQQQFSQHLQHNAHYQDWVNFTVFGRYIQRSFSAFYRQNEDVFNTDMPELLRYELMRHTQRLPVGQVLLFGGVLPKSVRQEKLLIATVNPYQALQQALRSYSKAKATDPIIINLITAQSDKVKAFAIKHNKRTRDGRRNDVMILDFTQLVLVKEDAIKKNAQSDRQYLIRHYHIS</sequence>
<keyword evidence="2" id="KW-1185">Reference proteome</keyword>
<reference evidence="1 2" key="1">
    <citation type="journal article" date="2019" name="PLoS ONE">
        <title>Pup mortality in New Zealand sea lions (Phocarctos hookeri) at Enderby Island, Auckland Islands, 2013-18.</title>
        <authorList>
            <person name="Michael S.A."/>
            <person name="Hayman D.T.S."/>
            <person name="Gray R."/>
            <person name="Zhang J."/>
            <person name="Rogers L."/>
            <person name="Roe W.D."/>
        </authorList>
    </citation>
    <scope>NUCLEOTIDE SEQUENCE [LARGE SCALE GENOMIC DNA]</scope>
    <source>
        <strain evidence="1 2">SM868</strain>
    </source>
</reference>
<gene>
    <name evidence="1" type="ORF">GB996_07475</name>
</gene>
<dbReference type="OrthoDB" id="6660263at2"/>
<evidence type="ECO:0000313" key="2">
    <source>
        <dbReference type="Proteomes" id="UP000442109"/>
    </source>
</evidence>
<dbReference type="AlphaFoldDB" id="A0A844M114"/>
<comment type="caution">
    <text evidence="1">The sequence shown here is derived from an EMBL/GenBank/DDBJ whole genome shotgun (WGS) entry which is preliminary data.</text>
</comment>
<accession>A0A844M114</accession>
<evidence type="ECO:0000313" key="1">
    <source>
        <dbReference type="EMBL" id="MUG32636.1"/>
    </source>
</evidence>
<organism evidence="1 2">
    <name type="scientific">Psychrobacter sanguinis</name>
    <dbReference type="NCBI Taxonomy" id="861445"/>
    <lineage>
        <taxon>Bacteria</taxon>
        <taxon>Pseudomonadati</taxon>
        <taxon>Pseudomonadota</taxon>
        <taxon>Gammaproteobacteria</taxon>
        <taxon>Moraxellales</taxon>
        <taxon>Moraxellaceae</taxon>
        <taxon>Psychrobacter</taxon>
    </lineage>
</organism>